<sequence>MDLKVDVSVDEVKRVFDLLEKLNSLFHQPMKYEDSELVIAFAEANYKEISTLYYNVVWEWLPESVKAEIEDG</sequence>
<protein>
    <submittedName>
        <fullName evidence="1">Uncharacterized protein</fullName>
    </submittedName>
</protein>
<dbReference type="AlphaFoldDB" id="F2JTT4"/>
<evidence type="ECO:0000313" key="2">
    <source>
        <dbReference type="Proteomes" id="UP000001062"/>
    </source>
</evidence>
<gene>
    <name evidence="1" type="ordered locus">Marme_3489</name>
</gene>
<proteinExistence type="predicted"/>
<name>F2JTT4_MARM1</name>
<dbReference type="RefSeq" id="WP_013662606.1">
    <property type="nucleotide sequence ID" value="NC_015276.1"/>
</dbReference>
<dbReference type="EMBL" id="CP002583">
    <property type="protein sequence ID" value="ADZ92704.1"/>
    <property type="molecule type" value="Genomic_DNA"/>
</dbReference>
<keyword evidence="2" id="KW-1185">Reference proteome</keyword>
<evidence type="ECO:0000313" key="1">
    <source>
        <dbReference type="EMBL" id="ADZ92704.1"/>
    </source>
</evidence>
<dbReference type="STRING" id="717774.Marme_3489"/>
<dbReference type="OrthoDB" id="8593301at2"/>
<dbReference type="Proteomes" id="UP000001062">
    <property type="component" value="Chromosome"/>
</dbReference>
<dbReference type="KEGG" id="mme:Marme_3489"/>
<reference evidence="1 2" key="1">
    <citation type="journal article" date="2012" name="Stand. Genomic Sci.">
        <title>Complete genome sequence of the melanogenic marine bacterium Marinomonas mediterranea type strain (MMB-1(T)).</title>
        <authorList>
            <person name="Lucas-Elio P."/>
            <person name="Goodwin L."/>
            <person name="Woyke T."/>
            <person name="Pitluck S."/>
            <person name="Nolan M."/>
            <person name="Kyrpides N.C."/>
            <person name="Detter J.C."/>
            <person name="Copeland A."/>
            <person name="Teshima H."/>
            <person name="Bruce D."/>
            <person name="Detter C."/>
            <person name="Tapia R."/>
            <person name="Han S."/>
            <person name="Land M.L."/>
            <person name="Ivanova N."/>
            <person name="Mikhailova N."/>
            <person name="Johnston A.W."/>
            <person name="Sanchez-Amat A."/>
        </authorList>
    </citation>
    <scope>NUCLEOTIDE SEQUENCE [LARGE SCALE GENOMIC DNA]</scope>
    <source>
        <strain evidence="2">ATCC 700492 / JCM 21426 / NBRC 103028 / MMB-1</strain>
    </source>
</reference>
<accession>F2JTT4</accession>
<dbReference type="PATRIC" id="fig|717774.3.peg.3591"/>
<dbReference type="HOGENOM" id="CLU_201811_0_0_6"/>
<organism evidence="1 2">
    <name type="scientific">Marinomonas mediterranea (strain ATCC 700492 / JCM 21426 / NBRC 103028 / MMB-1)</name>
    <dbReference type="NCBI Taxonomy" id="717774"/>
    <lineage>
        <taxon>Bacteria</taxon>
        <taxon>Pseudomonadati</taxon>
        <taxon>Pseudomonadota</taxon>
        <taxon>Gammaproteobacteria</taxon>
        <taxon>Oceanospirillales</taxon>
        <taxon>Oceanospirillaceae</taxon>
        <taxon>Marinomonas</taxon>
    </lineage>
</organism>